<accession>J9GS17</accession>
<gene>
    <name evidence="10" type="ORF">EVA_06504</name>
</gene>
<sequence>MTSSTEPPSSNKTRTFFDRLTSVFHEEEINDRAGLLETIREACAAKILDEETFSMIEGALKVSEIRADDLMVPRAQVHAVDLSEPREVWLKALIASGHSRFPAVEGDLDNVLGILHAKDLLQILVDPSVDPRKLIRPARYIPETQPINVLLRDFKATHNHIALVIDEFGGISGVITIEDVLEQIVGDIADEFDHDENVQNILVDGSGKWRVKAITPIEQFNKFFSCDLEDIYCDTIGGLVTDRFEHVPRQGETIVEKGFRFRILSADERQVRVLGVEKLD</sequence>
<dbReference type="InterPro" id="IPR005170">
    <property type="entry name" value="Transptr-assoc_dom"/>
</dbReference>
<evidence type="ECO:0000256" key="1">
    <source>
        <dbReference type="ARBA" id="ARBA00006337"/>
    </source>
</evidence>
<dbReference type="InterPro" id="IPR046342">
    <property type="entry name" value="CBS_dom_sf"/>
</dbReference>
<dbReference type="Gene3D" id="3.10.580.10">
    <property type="entry name" value="CBS-domain"/>
    <property type="match status" value="1"/>
</dbReference>
<evidence type="ECO:0000259" key="9">
    <source>
        <dbReference type="PROSITE" id="PS51371"/>
    </source>
</evidence>
<dbReference type="InterPro" id="IPR016169">
    <property type="entry name" value="FAD-bd_PCMH_sub2"/>
</dbReference>
<dbReference type="GO" id="GO:0005886">
    <property type="term" value="C:plasma membrane"/>
    <property type="evidence" value="ECO:0007669"/>
    <property type="project" value="TreeGrafter"/>
</dbReference>
<dbReference type="FunFam" id="3.10.580.10:FF:000002">
    <property type="entry name" value="Magnesium/cobalt efflux protein CorC"/>
    <property type="match status" value="1"/>
</dbReference>
<dbReference type="Gene3D" id="3.30.465.10">
    <property type="match status" value="1"/>
</dbReference>
<reference evidence="10" key="1">
    <citation type="journal article" date="2012" name="PLoS ONE">
        <title>Gene sets for utilization of primary and secondary nutrition supplies in the distal gut of endangered iberian lynx.</title>
        <authorList>
            <person name="Alcaide M."/>
            <person name="Messina E."/>
            <person name="Richter M."/>
            <person name="Bargiela R."/>
            <person name="Peplies J."/>
            <person name="Huws S.A."/>
            <person name="Newbold C.J."/>
            <person name="Golyshin P.N."/>
            <person name="Simon M.A."/>
            <person name="Lopez G."/>
            <person name="Yakimov M.M."/>
            <person name="Ferrer M."/>
        </authorList>
    </citation>
    <scope>NUCLEOTIDE SEQUENCE</scope>
</reference>
<evidence type="ECO:0000313" key="10">
    <source>
        <dbReference type="EMBL" id="EJX05388.1"/>
    </source>
</evidence>
<dbReference type="InterPro" id="IPR044751">
    <property type="entry name" value="Ion_transp-like_CBS"/>
</dbReference>
<evidence type="ECO:0000256" key="7">
    <source>
        <dbReference type="ARBA" id="ARBA00037273"/>
    </source>
</evidence>
<dbReference type="PANTHER" id="PTHR22777:SF27">
    <property type="entry name" value="MAGNESIUM AND COBALT EFFLUX PROTEIN CORC"/>
    <property type="match status" value="1"/>
</dbReference>
<dbReference type="AlphaFoldDB" id="J9GS17"/>
<dbReference type="InterPro" id="IPR000644">
    <property type="entry name" value="CBS_dom"/>
</dbReference>
<dbReference type="InterPro" id="IPR054115">
    <property type="entry name" value="CorC_N"/>
</dbReference>
<dbReference type="Pfam" id="PF00571">
    <property type="entry name" value="CBS"/>
    <property type="match status" value="2"/>
</dbReference>
<dbReference type="SMART" id="SM01091">
    <property type="entry name" value="CorC_HlyC"/>
    <property type="match status" value="1"/>
</dbReference>
<dbReference type="CDD" id="cd04590">
    <property type="entry name" value="CBS_pair_CorC_HlyC_assoc"/>
    <property type="match status" value="1"/>
</dbReference>
<name>J9GS17_9ZZZZ</name>
<dbReference type="Pfam" id="PF03471">
    <property type="entry name" value="CorC_HlyC"/>
    <property type="match status" value="1"/>
</dbReference>
<dbReference type="EMBL" id="AMCI01001484">
    <property type="protein sequence ID" value="EJX05388.1"/>
    <property type="molecule type" value="Genomic_DNA"/>
</dbReference>
<dbReference type="PROSITE" id="PS51371">
    <property type="entry name" value="CBS"/>
    <property type="match status" value="2"/>
</dbReference>
<comment type="similarity">
    <text evidence="1">Belongs to the UPF0053 family.</text>
</comment>
<dbReference type="PANTHER" id="PTHR22777">
    <property type="entry name" value="HEMOLYSIN-RELATED"/>
    <property type="match status" value="1"/>
</dbReference>
<dbReference type="InterPro" id="IPR036318">
    <property type="entry name" value="FAD-bd_PCMH-like_sf"/>
</dbReference>
<evidence type="ECO:0000256" key="2">
    <source>
        <dbReference type="ARBA" id="ARBA00022448"/>
    </source>
</evidence>
<keyword evidence="4" id="KW-0460">Magnesium</keyword>
<comment type="function">
    <text evidence="7">Plays a role in the transport of magnesium and cobalt ions.</text>
</comment>
<evidence type="ECO:0000256" key="4">
    <source>
        <dbReference type="ARBA" id="ARBA00022842"/>
    </source>
</evidence>
<keyword evidence="5" id="KW-0129">CBS domain</keyword>
<evidence type="ECO:0000256" key="6">
    <source>
        <dbReference type="ARBA" id="ARBA00023285"/>
    </source>
</evidence>
<dbReference type="SUPFAM" id="SSF56176">
    <property type="entry name" value="FAD-binding/transporter-associated domain-like"/>
    <property type="match status" value="1"/>
</dbReference>
<evidence type="ECO:0000256" key="3">
    <source>
        <dbReference type="ARBA" id="ARBA00022737"/>
    </source>
</evidence>
<feature type="domain" description="CBS" evidence="9">
    <location>
        <begin position="134"/>
        <end position="191"/>
    </location>
</feature>
<protein>
    <recommendedName>
        <fullName evidence="8">Magnesium and cobalt efflux protein CorC</fullName>
    </recommendedName>
</protein>
<dbReference type="GO" id="GO:0050660">
    <property type="term" value="F:flavin adenine dinucleotide binding"/>
    <property type="evidence" value="ECO:0007669"/>
    <property type="project" value="InterPro"/>
</dbReference>
<proteinExistence type="inferred from homology"/>
<evidence type="ECO:0000256" key="8">
    <source>
        <dbReference type="ARBA" id="ARBA00040729"/>
    </source>
</evidence>
<dbReference type="SUPFAM" id="SSF54631">
    <property type="entry name" value="CBS-domain pair"/>
    <property type="match status" value="1"/>
</dbReference>
<organism evidence="10">
    <name type="scientific">gut metagenome</name>
    <dbReference type="NCBI Taxonomy" id="749906"/>
    <lineage>
        <taxon>unclassified sequences</taxon>
        <taxon>metagenomes</taxon>
        <taxon>organismal metagenomes</taxon>
    </lineage>
</organism>
<feature type="domain" description="CBS" evidence="9">
    <location>
        <begin position="71"/>
        <end position="131"/>
    </location>
</feature>
<keyword evidence="3" id="KW-0677">Repeat</keyword>
<keyword evidence="2" id="KW-0813">Transport</keyword>
<dbReference type="Pfam" id="PF21917">
    <property type="entry name" value="NMB0537_N"/>
    <property type="match status" value="1"/>
</dbReference>
<evidence type="ECO:0000256" key="5">
    <source>
        <dbReference type="ARBA" id="ARBA00023122"/>
    </source>
</evidence>
<comment type="caution">
    <text evidence="10">The sequence shown here is derived from an EMBL/GenBank/DDBJ whole genome shotgun (WGS) entry which is preliminary data.</text>
</comment>
<dbReference type="SMART" id="SM00116">
    <property type="entry name" value="CBS"/>
    <property type="match status" value="2"/>
</dbReference>
<keyword evidence="6" id="KW-0170">Cobalt</keyword>